<dbReference type="EMBL" id="CP070499">
    <property type="protein sequence ID" value="QSB15675.1"/>
    <property type="molecule type" value="Genomic_DNA"/>
</dbReference>
<dbReference type="AlphaFoldDB" id="A0A895YI23"/>
<feature type="region of interest" description="Disordered" evidence="1">
    <location>
        <begin position="800"/>
        <end position="835"/>
    </location>
</feature>
<proteinExistence type="predicted"/>
<gene>
    <name evidence="2" type="ORF">JQS43_04835</name>
</gene>
<evidence type="ECO:0000256" key="1">
    <source>
        <dbReference type="SAM" id="MobiDB-lite"/>
    </source>
</evidence>
<evidence type="ECO:0000313" key="3">
    <source>
        <dbReference type="Proteomes" id="UP000662857"/>
    </source>
</evidence>
<keyword evidence="3" id="KW-1185">Reference proteome</keyword>
<protein>
    <submittedName>
        <fullName evidence="2">Uncharacterized protein</fullName>
    </submittedName>
</protein>
<reference evidence="2" key="1">
    <citation type="submission" date="2021-02" db="EMBL/GenBank/DDBJ databases">
        <title>Natrosporangium hydrolyticum gen. nov., sp. nov, a haloalkaliphilic actinobacterium from a soda solonchak soil.</title>
        <authorList>
            <person name="Sorokin D.Y."/>
            <person name="Khijniak T.V."/>
            <person name="Zakharycheva A.P."/>
            <person name="Boueva O.V."/>
            <person name="Ariskina E.V."/>
            <person name="Hahnke R.L."/>
            <person name="Bunk B."/>
            <person name="Sproer C."/>
            <person name="Schumann P."/>
            <person name="Evtushenko L.I."/>
            <person name="Kublanov I.V."/>
        </authorList>
    </citation>
    <scope>NUCLEOTIDE SEQUENCE</scope>
    <source>
        <strain evidence="2">DSM 106523</strain>
    </source>
</reference>
<sequence length="835" mass="90844">MVSPDFYLTDGAGGPHSPAGRSTDVSLAPFEKHPADLGELETVADRLTRLADRGIDLEGMTDRRFQPAVDSWDGLASAELRAAPQPVRQRAEQSIGALAWAAAPLHFWREQVRLFNSRVDGIETLRAEARTNRWGVPEGDAFDQELVLARAEHERQMRDRWREAHQQFIDEGAQAAAGMLRQGPTADNLALLTAAGVLQRPTGALAVFLPQWHDQAMADLAGEVGDLIDRINDPNYVPTTEELAQLEAILAEHADDDAFAYHLMMAIGPDGLLKLTGNVAFVQPAYEADPDLAQLVGSIQNSLAIALATATTKRGTEPPHPGARYQPGEHELPSEWMVELLTLGRQKIDVGYPSHPNYGGLHDQIYGHQLLGVLMQSPDAHFDSSFLTLIGGDMLDFERNGGWSVQGDGIPIWMDTGTVVGLGPVQLNWIPGGVGNDGYDPVVGLMSALERNPDAARDFFTGQTLFDGTPGGRLPRVDYLLTDRFWFPDYANNPDLDGRGTTPGQALLGDVLVRATTEDPDERSHRIVESIIYEIATDETARGFPNNPIGGAEGEQAGRFRDSDILPDELRESMGEIAAFYIDDMHWNMIGRAAPDGAPGDHVVDAAERHAQIFLAELGKNPDAREQVQMASAIYSGMVYDYYLADSGTPVEERIAEAERFAGHGSGLVYGALDFGHNSNAVSDQESADSAYNDALRNKYFLAGLGMDAATSKLPGPVGSVISEMMSRAEEAQQAGRIGDANYEVGDVRQQGRELTQGMADAALYRNLTPEQVAALPADLLEDGEPIPYHEWSDRQQRAWDGYISEPGSGLSGIDDVDGRYDDGYDRAQGDLESY</sequence>
<dbReference type="KEGG" id="nhy:JQS43_04835"/>
<organism evidence="2 3">
    <name type="scientific">Natronosporangium hydrolyticum</name>
    <dbReference type="NCBI Taxonomy" id="2811111"/>
    <lineage>
        <taxon>Bacteria</taxon>
        <taxon>Bacillati</taxon>
        <taxon>Actinomycetota</taxon>
        <taxon>Actinomycetes</taxon>
        <taxon>Micromonosporales</taxon>
        <taxon>Micromonosporaceae</taxon>
        <taxon>Natronosporangium</taxon>
    </lineage>
</organism>
<accession>A0A895YI23</accession>
<dbReference type="Proteomes" id="UP000662857">
    <property type="component" value="Chromosome"/>
</dbReference>
<evidence type="ECO:0000313" key="2">
    <source>
        <dbReference type="EMBL" id="QSB15675.1"/>
    </source>
</evidence>
<feature type="region of interest" description="Disordered" evidence="1">
    <location>
        <begin position="1"/>
        <end position="23"/>
    </location>
</feature>
<dbReference type="RefSeq" id="WP_239677856.1">
    <property type="nucleotide sequence ID" value="NZ_CP070499.1"/>
</dbReference>
<name>A0A895YI23_9ACTN</name>
<feature type="compositionally biased region" description="Basic and acidic residues" evidence="1">
    <location>
        <begin position="817"/>
        <end position="835"/>
    </location>
</feature>